<evidence type="ECO:0000313" key="3">
    <source>
        <dbReference type="Proteomes" id="UP000023430"/>
    </source>
</evidence>
<evidence type="ECO:0000313" key="2">
    <source>
        <dbReference type="EMBL" id="ETX30883.1"/>
    </source>
</evidence>
<dbReference type="InterPro" id="IPR045524">
    <property type="entry name" value="DUF6473"/>
</dbReference>
<gene>
    <name evidence="2" type="ORF">RISW2_00465</name>
</gene>
<sequence>MSYPSGGRGGPDYALCRYGNSRLSFRGPRKPCVGDFVACIGGTETYGRFLHDPWPDLLQRRTGVPCVNFGVQNAGIDAGLNDAAVLDICGGARLTVIEVLGAQNMSNRFYTVHPRRNDRFVRASTLLTALYPDVDFTDHAFVRGMLTALHARDPERFRLVVTELQTAWVARMKLLLTQLRGPVFLLWCADAAPPAAIDCATAAVLEGDPLFVTAPMLEALGARVAGRVTYVRSAAARAAGTEGMAFSDFDRVAAEAMLGARAHDEIAEALAAAVTGFLRVA</sequence>
<dbReference type="RefSeq" id="WP_043765179.1">
    <property type="nucleotide sequence ID" value="NZ_JAME01000001.1"/>
</dbReference>
<protein>
    <recommendedName>
        <fullName evidence="1">DUF6473 domain-containing protein</fullName>
    </recommendedName>
</protein>
<dbReference type="PATRIC" id="fig|1449351.3.peg.93"/>
<dbReference type="Proteomes" id="UP000023430">
    <property type="component" value="Unassembled WGS sequence"/>
</dbReference>
<keyword evidence="3" id="KW-1185">Reference proteome</keyword>
<feature type="domain" description="DUF6473" evidence="1">
    <location>
        <begin position="1"/>
        <end position="275"/>
    </location>
</feature>
<evidence type="ECO:0000259" key="1">
    <source>
        <dbReference type="Pfam" id="PF20078"/>
    </source>
</evidence>
<dbReference type="EMBL" id="JAME01000001">
    <property type="protein sequence ID" value="ETX30883.1"/>
    <property type="molecule type" value="Genomic_DNA"/>
</dbReference>
<dbReference type="Pfam" id="PF20078">
    <property type="entry name" value="DUF6473"/>
    <property type="match status" value="1"/>
</dbReference>
<dbReference type="STRING" id="1449351.RISW2_00465"/>
<organism evidence="2 3">
    <name type="scientific">Roseivivax isoporae LMG 25204</name>
    <dbReference type="NCBI Taxonomy" id="1449351"/>
    <lineage>
        <taxon>Bacteria</taxon>
        <taxon>Pseudomonadati</taxon>
        <taxon>Pseudomonadota</taxon>
        <taxon>Alphaproteobacteria</taxon>
        <taxon>Rhodobacterales</taxon>
        <taxon>Roseobacteraceae</taxon>
        <taxon>Roseivivax</taxon>
    </lineage>
</organism>
<comment type="caution">
    <text evidence="2">The sequence shown here is derived from an EMBL/GenBank/DDBJ whole genome shotgun (WGS) entry which is preliminary data.</text>
</comment>
<dbReference type="eggNOG" id="ENOG502Z950">
    <property type="taxonomic scope" value="Bacteria"/>
</dbReference>
<name>X7FDN7_9RHOB</name>
<reference evidence="2 3" key="1">
    <citation type="submission" date="2014-01" db="EMBL/GenBank/DDBJ databases">
        <title>Roseivivax isoporae LMG 25204 Genome Sequencing.</title>
        <authorList>
            <person name="Lai Q."/>
            <person name="Li G."/>
            <person name="Shao Z."/>
        </authorList>
    </citation>
    <scope>NUCLEOTIDE SEQUENCE [LARGE SCALE GENOMIC DNA]</scope>
    <source>
        <strain evidence="2 3">LMG 25204</strain>
    </source>
</reference>
<dbReference type="AlphaFoldDB" id="X7FDN7"/>
<accession>X7FDN7</accession>
<proteinExistence type="predicted"/>
<dbReference type="OrthoDB" id="7838347at2"/>